<organism evidence="11 12">
    <name type="scientific">Porites lobata</name>
    <dbReference type="NCBI Taxonomy" id="104759"/>
    <lineage>
        <taxon>Eukaryota</taxon>
        <taxon>Metazoa</taxon>
        <taxon>Cnidaria</taxon>
        <taxon>Anthozoa</taxon>
        <taxon>Hexacorallia</taxon>
        <taxon>Scleractinia</taxon>
        <taxon>Fungiina</taxon>
        <taxon>Poritidae</taxon>
        <taxon>Porites</taxon>
    </lineage>
</organism>
<protein>
    <submittedName>
        <fullName evidence="11">Uncharacterized protein</fullName>
    </submittedName>
</protein>
<feature type="domain" description="TRAF-type" evidence="10">
    <location>
        <begin position="2"/>
        <end position="46"/>
    </location>
</feature>
<keyword evidence="6 7" id="KW-0862">Zinc</keyword>
<feature type="zinc finger region" description="TRAF-type" evidence="7">
    <location>
        <begin position="2"/>
        <end position="46"/>
    </location>
</feature>
<evidence type="ECO:0000256" key="7">
    <source>
        <dbReference type="PROSITE-ProRule" id="PRU00207"/>
    </source>
</evidence>
<evidence type="ECO:0000256" key="6">
    <source>
        <dbReference type="ARBA" id="ARBA00022833"/>
    </source>
</evidence>
<dbReference type="EMBL" id="CALNXK010000088">
    <property type="protein sequence ID" value="CAH3150036.1"/>
    <property type="molecule type" value="Genomic_DNA"/>
</dbReference>
<keyword evidence="2" id="KW-0963">Cytoplasm</keyword>
<keyword evidence="3 7" id="KW-0479">Metal-binding</keyword>
<dbReference type="PANTHER" id="PTHR10131:SF94">
    <property type="entry name" value="TNF RECEPTOR-ASSOCIATED FACTOR 4"/>
    <property type="match status" value="1"/>
</dbReference>
<accession>A0ABN8PST0</accession>
<feature type="coiled-coil region" evidence="8">
    <location>
        <begin position="122"/>
        <end position="181"/>
    </location>
</feature>
<dbReference type="InterPro" id="IPR002083">
    <property type="entry name" value="MATH/TRAF_dom"/>
</dbReference>
<evidence type="ECO:0000313" key="11">
    <source>
        <dbReference type="EMBL" id="CAH3150036.1"/>
    </source>
</evidence>
<dbReference type="InterPro" id="IPR013083">
    <property type="entry name" value="Znf_RING/FYVE/PHD"/>
</dbReference>
<dbReference type="InterPro" id="IPR001293">
    <property type="entry name" value="Znf_TRAF"/>
</dbReference>
<dbReference type="InterPro" id="IPR008974">
    <property type="entry name" value="TRAF-like"/>
</dbReference>
<dbReference type="Pfam" id="PF21355">
    <property type="entry name" value="TRAF-mep_MATH"/>
    <property type="match status" value="1"/>
</dbReference>
<gene>
    <name evidence="11" type="ORF">PLOB_00047211</name>
</gene>
<dbReference type="PANTHER" id="PTHR10131">
    <property type="entry name" value="TNF RECEPTOR ASSOCIATED FACTOR"/>
    <property type="match status" value="1"/>
</dbReference>
<feature type="zinc finger region" description="TRAF-type" evidence="7">
    <location>
        <begin position="47"/>
        <end position="98"/>
    </location>
</feature>
<keyword evidence="8" id="KW-0175">Coiled coil</keyword>
<keyword evidence="5 7" id="KW-0863">Zinc-finger</keyword>
<name>A0ABN8PST0_9CNID</name>
<evidence type="ECO:0000259" key="9">
    <source>
        <dbReference type="PROSITE" id="PS50144"/>
    </source>
</evidence>
<dbReference type="PROSITE" id="PS50145">
    <property type="entry name" value="ZF_TRAF"/>
    <property type="match status" value="2"/>
</dbReference>
<sequence length="367" mass="42389">MVACTNDHCLEQVKRKDLEQHVTITCSWRIIECEYCEEPHPRRHLQVHLENCSKIPLSCPNSCGKLIPREMVPNHIDNDCPLSLVPCPHAQIGCTEKFQRKDVDPHLQSHTREHLDLARVKLNSTQVQLNETRVQLDETRAKLSRLTQDQLTIIKESQETKIKFEENLEALQKQINTMIVKLNGDSGDTLFKWEITSFLSEFMKQNEGEEHKTIESDPFYTAFCGYKLKVFVDLNYSGQYHRELSIGVRLMEGEYDDLLPWPFSLTIMFTAFGQEKVDKLTTKQITRVKLLIPTKENLSLPLFSRRPRGGSTADGRVEDFLESYHIQEGSYILKDTLSLQVNVLRRPDTNLSCSTPGSKGYRRSYKT</sequence>
<proteinExistence type="predicted"/>
<evidence type="ECO:0000256" key="2">
    <source>
        <dbReference type="ARBA" id="ARBA00022490"/>
    </source>
</evidence>
<dbReference type="Proteomes" id="UP001159405">
    <property type="component" value="Unassembled WGS sequence"/>
</dbReference>
<dbReference type="Gene3D" id="3.30.40.10">
    <property type="entry name" value="Zinc/RING finger domain, C3HC4 (zinc finger)"/>
    <property type="match status" value="2"/>
</dbReference>
<dbReference type="Pfam" id="PF02176">
    <property type="entry name" value="zf-TRAF"/>
    <property type="match status" value="1"/>
</dbReference>
<dbReference type="SUPFAM" id="SSF49599">
    <property type="entry name" value="TRAF domain-like"/>
    <property type="match status" value="2"/>
</dbReference>
<reference evidence="11 12" key="1">
    <citation type="submission" date="2022-05" db="EMBL/GenBank/DDBJ databases">
        <authorList>
            <consortium name="Genoscope - CEA"/>
            <person name="William W."/>
        </authorList>
    </citation>
    <scope>NUCLEOTIDE SEQUENCE [LARGE SCALE GENOMIC DNA]</scope>
</reference>
<evidence type="ECO:0000313" key="12">
    <source>
        <dbReference type="Proteomes" id="UP001159405"/>
    </source>
</evidence>
<evidence type="ECO:0000256" key="1">
    <source>
        <dbReference type="ARBA" id="ARBA00004496"/>
    </source>
</evidence>
<evidence type="ECO:0000256" key="5">
    <source>
        <dbReference type="ARBA" id="ARBA00022771"/>
    </source>
</evidence>
<comment type="caution">
    <text evidence="11">The sequence shown here is derived from an EMBL/GenBank/DDBJ whole genome shotgun (WGS) entry which is preliminary data.</text>
</comment>
<evidence type="ECO:0000256" key="3">
    <source>
        <dbReference type="ARBA" id="ARBA00022723"/>
    </source>
</evidence>
<feature type="domain" description="MATH" evidence="9">
    <location>
        <begin position="188"/>
        <end position="343"/>
    </location>
</feature>
<dbReference type="Gene3D" id="2.60.210.10">
    <property type="entry name" value="Apoptosis, Tumor Necrosis Factor Receptor Associated Protein 2, Chain A"/>
    <property type="match status" value="1"/>
</dbReference>
<keyword evidence="12" id="KW-1185">Reference proteome</keyword>
<evidence type="ECO:0000256" key="8">
    <source>
        <dbReference type="SAM" id="Coils"/>
    </source>
</evidence>
<feature type="domain" description="TRAF-type" evidence="10">
    <location>
        <begin position="47"/>
        <end position="98"/>
    </location>
</feature>
<evidence type="ECO:0000259" key="10">
    <source>
        <dbReference type="PROSITE" id="PS50145"/>
    </source>
</evidence>
<dbReference type="PROSITE" id="PS50144">
    <property type="entry name" value="MATH"/>
    <property type="match status" value="1"/>
</dbReference>
<comment type="subcellular location">
    <subcellularLocation>
        <location evidence="1">Cytoplasm</location>
    </subcellularLocation>
</comment>
<dbReference type="InterPro" id="IPR049342">
    <property type="entry name" value="TRAF1-6_MATH_dom"/>
</dbReference>
<keyword evidence="4" id="KW-0677">Repeat</keyword>
<evidence type="ECO:0000256" key="4">
    <source>
        <dbReference type="ARBA" id="ARBA00022737"/>
    </source>
</evidence>